<proteinExistence type="predicted"/>
<keyword evidence="2" id="KW-1185">Reference proteome</keyword>
<dbReference type="EMBL" id="JACCFH010000001">
    <property type="protein sequence ID" value="NYG31302.1"/>
    <property type="molecule type" value="Genomic_DNA"/>
</dbReference>
<evidence type="ECO:0000313" key="1">
    <source>
        <dbReference type="EMBL" id="NYG31302.1"/>
    </source>
</evidence>
<name>A0A7Y9U569_9BURK</name>
<accession>A0A7Y9U569</accession>
<protein>
    <submittedName>
        <fullName evidence="1">Uncharacterized protein</fullName>
    </submittedName>
</protein>
<reference evidence="1 2" key="1">
    <citation type="submission" date="2020-07" db="EMBL/GenBank/DDBJ databases">
        <title>Genomic Encyclopedia of Archaeal and Bacterial Type Strains, Phase II (KMG-II): from individual species to whole genera.</title>
        <authorList>
            <person name="Goeker M."/>
        </authorList>
    </citation>
    <scope>NUCLEOTIDE SEQUENCE [LARGE SCALE GENOMIC DNA]</scope>
    <source>
        <strain evidence="1 2">DSM 21226</strain>
    </source>
</reference>
<sequence>MNTPTTAPRSVLRLPVQPAPRPAPFPLYNRAFMLHIGRKLAASDATRRAELRARAFEAVAADRLTTGRA</sequence>
<evidence type="ECO:0000313" key="2">
    <source>
        <dbReference type="Proteomes" id="UP000518288"/>
    </source>
</evidence>
<dbReference type="RefSeq" id="WP_179632307.1">
    <property type="nucleotide sequence ID" value="NZ_JACCFH010000001.1"/>
</dbReference>
<comment type="caution">
    <text evidence="1">The sequence shown here is derived from an EMBL/GenBank/DDBJ whole genome shotgun (WGS) entry which is preliminary data.</text>
</comment>
<dbReference type="AlphaFoldDB" id="A0A7Y9U569"/>
<dbReference type="Proteomes" id="UP000518288">
    <property type="component" value="Unassembled WGS sequence"/>
</dbReference>
<gene>
    <name evidence="1" type="ORF">BDD16_000288</name>
</gene>
<organism evidence="1 2">
    <name type="scientific">Sphaerotilus montanus</name>
    <dbReference type="NCBI Taxonomy" id="522889"/>
    <lineage>
        <taxon>Bacteria</taxon>
        <taxon>Pseudomonadati</taxon>
        <taxon>Pseudomonadota</taxon>
        <taxon>Betaproteobacteria</taxon>
        <taxon>Burkholderiales</taxon>
        <taxon>Sphaerotilaceae</taxon>
        <taxon>Sphaerotilus</taxon>
    </lineage>
</organism>